<dbReference type="EMBL" id="BMAO01020007">
    <property type="protein sequence ID" value="GFQ64396.1"/>
    <property type="molecule type" value="Genomic_DNA"/>
</dbReference>
<evidence type="ECO:0000259" key="1">
    <source>
        <dbReference type="PROSITE" id="PS50144"/>
    </source>
</evidence>
<evidence type="ECO:0000313" key="2">
    <source>
        <dbReference type="EMBL" id="GFQ64396.1"/>
    </source>
</evidence>
<dbReference type="InterPro" id="IPR008974">
    <property type="entry name" value="TRAF-like"/>
</dbReference>
<accession>A0A8X6K7I6</accession>
<dbReference type="Pfam" id="PF22486">
    <property type="entry name" value="MATH_2"/>
    <property type="match status" value="1"/>
</dbReference>
<proteinExistence type="predicted"/>
<organism evidence="2 3">
    <name type="scientific">Trichonephila clavata</name>
    <name type="common">Joro spider</name>
    <name type="synonym">Nephila clavata</name>
    <dbReference type="NCBI Taxonomy" id="2740835"/>
    <lineage>
        <taxon>Eukaryota</taxon>
        <taxon>Metazoa</taxon>
        <taxon>Ecdysozoa</taxon>
        <taxon>Arthropoda</taxon>
        <taxon>Chelicerata</taxon>
        <taxon>Arachnida</taxon>
        <taxon>Araneae</taxon>
        <taxon>Araneomorphae</taxon>
        <taxon>Entelegynae</taxon>
        <taxon>Araneoidea</taxon>
        <taxon>Nephilidae</taxon>
        <taxon>Trichonephila</taxon>
    </lineage>
</organism>
<dbReference type="AlphaFoldDB" id="A0A8X6K7I6"/>
<gene>
    <name evidence="2" type="primary">spop_62</name>
    <name evidence="2" type="ORF">TNCT_187751</name>
</gene>
<keyword evidence="3" id="KW-1185">Reference proteome</keyword>
<dbReference type="Gene3D" id="2.60.210.10">
    <property type="entry name" value="Apoptosis, Tumor Necrosis Factor Receptor Associated Protein 2, Chain A"/>
    <property type="match status" value="1"/>
</dbReference>
<dbReference type="SUPFAM" id="SSF49599">
    <property type="entry name" value="TRAF domain-like"/>
    <property type="match status" value="1"/>
</dbReference>
<comment type="caution">
    <text evidence="2">The sequence shown here is derived from an EMBL/GenBank/DDBJ whole genome shotgun (WGS) entry which is preliminary data.</text>
</comment>
<dbReference type="InterPro" id="IPR002083">
    <property type="entry name" value="MATH/TRAF_dom"/>
</dbReference>
<reference evidence="2" key="1">
    <citation type="submission" date="2020-07" db="EMBL/GenBank/DDBJ databases">
        <title>Multicomponent nature underlies the extraordinary mechanical properties of spider dragline silk.</title>
        <authorList>
            <person name="Kono N."/>
            <person name="Nakamura H."/>
            <person name="Mori M."/>
            <person name="Yoshida Y."/>
            <person name="Ohtoshi R."/>
            <person name="Malay A.D."/>
            <person name="Moran D.A.P."/>
            <person name="Tomita M."/>
            <person name="Numata K."/>
            <person name="Arakawa K."/>
        </authorList>
    </citation>
    <scope>NUCLEOTIDE SEQUENCE</scope>
</reference>
<name>A0A8X6K7I6_TRICU</name>
<dbReference type="OrthoDB" id="6434426at2759"/>
<sequence>MSVRQKELIMANYRINERKCFSFTWAIENFSFCWQNNGEDISSPSFIVDTIERSKWKLVLRPNQKLSETNCLIICFLIREEDSKGPTYLTILFEVAFLNDDGSVLKSNGIYVYSFTRDTSRGFSEIFEKELLRSQKKQFLPNDILTVRCRIWKKSE</sequence>
<dbReference type="Proteomes" id="UP000887116">
    <property type="component" value="Unassembled WGS sequence"/>
</dbReference>
<feature type="domain" description="MATH" evidence="1">
    <location>
        <begin position="20"/>
        <end position="151"/>
    </location>
</feature>
<dbReference type="CDD" id="cd00121">
    <property type="entry name" value="MATH"/>
    <property type="match status" value="1"/>
</dbReference>
<evidence type="ECO:0000313" key="3">
    <source>
        <dbReference type="Proteomes" id="UP000887116"/>
    </source>
</evidence>
<protein>
    <submittedName>
        <fullName evidence="2">Speckle-type POZ protein</fullName>
    </submittedName>
</protein>
<dbReference type="PROSITE" id="PS50144">
    <property type="entry name" value="MATH"/>
    <property type="match status" value="1"/>
</dbReference>